<organism evidence="2 3">
    <name type="scientific">Penicillium brevicompactum</name>
    <dbReference type="NCBI Taxonomy" id="5074"/>
    <lineage>
        <taxon>Eukaryota</taxon>
        <taxon>Fungi</taxon>
        <taxon>Dikarya</taxon>
        <taxon>Ascomycota</taxon>
        <taxon>Pezizomycotina</taxon>
        <taxon>Eurotiomycetes</taxon>
        <taxon>Eurotiomycetidae</taxon>
        <taxon>Eurotiales</taxon>
        <taxon>Aspergillaceae</taxon>
        <taxon>Penicillium</taxon>
    </lineage>
</organism>
<dbReference type="Pfam" id="PF01266">
    <property type="entry name" value="DAO"/>
    <property type="match status" value="1"/>
</dbReference>
<evidence type="ECO:0000313" key="2">
    <source>
        <dbReference type="EMBL" id="KAJ5362553.1"/>
    </source>
</evidence>
<keyword evidence="3" id="KW-1185">Reference proteome</keyword>
<accession>A0A9W9RLS5</accession>
<reference evidence="2" key="1">
    <citation type="submission" date="2022-12" db="EMBL/GenBank/DDBJ databases">
        <authorList>
            <person name="Petersen C."/>
        </authorList>
    </citation>
    <scope>NUCLEOTIDE SEQUENCE</scope>
    <source>
        <strain evidence="2">IBT 35675</strain>
    </source>
</reference>
<proteinExistence type="predicted"/>
<reference evidence="2" key="2">
    <citation type="journal article" date="2023" name="IMA Fungus">
        <title>Comparative genomic study of the Penicillium genus elucidates a diverse pangenome and 15 lateral gene transfer events.</title>
        <authorList>
            <person name="Petersen C."/>
            <person name="Sorensen T."/>
            <person name="Nielsen M.R."/>
            <person name="Sondergaard T.E."/>
            <person name="Sorensen J.L."/>
            <person name="Fitzpatrick D.A."/>
            <person name="Frisvad J.C."/>
            <person name="Nielsen K.L."/>
        </authorList>
    </citation>
    <scope>NUCLEOTIDE SEQUENCE</scope>
    <source>
        <strain evidence="2">IBT 35675</strain>
    </source>
</reference>
<dbReference type="PANTHER" id="PTHR13847:SF188">
    <property type="entry name" value="EXPRESSED PROTEIN"/>
    <property type="match status" value="1"/>
</dbReference>
<name>A0A9W9RLS5_PENBR</name>
<dbReference type="PANTHER" id="PTHR13847">
    <property type="entry name" value="SARCOSINE DEHYDROGENASE-RELATED"/>
    <property type="match status" value="1"/>
</dbReference>
<evidence type="ECO:0000259" key="1">
    <source>
        <dbReference type="Pfam" id="PF01266"/>
    </source>
</evidence>
<dbReference type="InterPro" id="IPR006076">
    <property type="entry name" value="FAD-dep_OxRdtase"/>
</dbReference>
<dbReference type="AlphaFoldDB" id="A0A9W9RLS5"/>
<gene>
    <name evidence="2" type="ORF">N7541_003397</name>
</gene>
<sequence length="383" mass="42068">MAHLPAFQDLLTEEEISEEVCFKLGETFDAAMSEEAWVRLKGAYEAMKKDHGEDDEVVRACRLIEDTEAAEEFTQMKACLGAVVHPAGQVWPYKFVHALLRLVLKSGNLNLQAHTPVETVSERDESGWIIVKTARGDVRAKSVVHATNRWVSHLLPEFGNLIFGSRATLASVKAPEGFIKHTGAQHWDSLVNNYHLQLPPPYNSIIVGGARALLVHSPQECCPNDDEDKQFDGAPEFFQSWPETDVVGWPGTQPAELARDVDEGGCWSGIESTSIDSFPFVGRIPKRDGQFVAAGFSGHGMPRILLSTAHITPLILEDLGIKFTPPSLAAAYPPLPKPFEATADRISSLQTVDSAAIFDKKVKDCLESAKKPFCNNIAGRPRS</sequence>
<dbReference type="SUPFAM" id="SSF51905">
    <property type="entry name" value="FAD/NAD(P)-binding domain"/>
    <property type="match status" value="1"/>
</dbReference>
<dbReference type="Gene3D" id="3.30.9.10">
    <property type="entry name" value="D-Amino Acid Oxidase, subunit A, domain 2"/>
    <property type="match status" value="1"/>
</dbReference>
<dbReference type="Proteomes" id="UP001148299">
    <property type="component" value="Unassembled WGS sequence"/>
</dbReference>
<dbReference type="Gene3D" id="3.50.50.60">
    <property type="entry name" value="FAD/NAD(P)-binding domain"/>
    <property type="match status" value="1"/>
</dbReference>
<evidence type="ECO:0000313" key="3">
    <source>
        <dbReference type="Proteomes" id="UP001148299"/>
    </source>
</evidence>
<dbReference type="InterPro" id="IPR036188">
    <property type="entry name" value="FAD/NAD-bd_sf"/>
</dbReference>
<comment type="caution">
    <text evidence="2">The sequence shown here is derived from an EMBL/GenBank/DDBJ whole genome shotgun (WGS) entry which is preliminary data.</text>
</comment>
<feature type="domain" description="FAD dependent oxidoreductase" evidence="1">
    <location>
        <begin position="16"/>
        <end position="301"/>
    </location>
</feature>
<protein>
    <recommendedName>
        <fullName evidence="1">FAD dependent oxidoreductase domain-containing protein</fullName>
    </recommendedName>
</protein>
<dbReference type="GO" id="GO:0005737">
    <property type="term" value="C:cytoplasm"/>
    <property type="evidence" value="ECO:0007669"/>
    <property type="project" value="TreeGrafter"/>
</dbReference>
<dbReference type="EMBL" id="JAPZBR010000002">
    <property type="protein sequence ID" value="KAJ5362553.1"/>
    <property type="molecule type" value="Genomic_DNA"/>
</dbReference>